<dbReference type="Proteomes" id="UP000001554">
    <property type="component" value="Chromosome 7"/>
</dbReference>
<feature type="compositionally biased region" description="Basic residues" evidence="1">
    <location>
        <begin position="307"/>
        <end position="331"/>
    </location>
</feature>
<dbReference type="GeneID" id="118420292"/>
<name>A0A9J7LHL0_BRAFL</name>
<reference evidence="2" key="1">
    <citation type="journal article" date="2020" name="Nat. Ecol. Evol.">
        <title>Deeply conserved synteny resolves early events in vertebrate evolution.</title>
        <authorList>
            <person name="Simakov O."/>
            <person name="Marletaz F."/>
            <person name="Yue J.X."/>
            <person name="O'Connell B."/>
            <person name="Jenkins J."/>
            <person name="Brandt A."/>
            <person name="Calef R."/>
            <person name="Tung C.H."/>
            <person name="Huang T.K."/>
            <person name="Schmutz J."/>
            <person name="Satoh N."/>
            <person name="Yu J.K."/>
            <person name="Putnam N.H."/>
            <person name="Green R.E."/>
            <person name="Rokhsar D.S."/>
        </authorList>
    </citation>
    <scope>NUCLEOTIDE SEQUENCE [LARGE SCALE GENOMIC DNA]</scope>
    <source>
        <strain evidence="2">S238N-H82</strain>
    </source>
</reference>
<dbReference type="KEGG" id="bfo:118420292"/>
<gene>
    <name evidence="3" type="primary">LOC118420292</name>
</gene>
<evidence type="ECO:0000313" key="3">
    <source>
        <dbReference type="RefSeq" id="XP_035682918.1"/>
    </source>
</evidence>
<feature type="compositionally biased region" description="Basic and acidic residues" evidence="1">
    <location>
        <begin position="581"/>
        <end position="593"/>
    </location>
</feature>
<feature type="compositionally biased region" description="Basic and acidic residues" evidence="1">
    <location>
        <begin position="133"/>
        <end position="144"/>
    </location>
</feature>
<organism evidence="2 3">
    <name type="scientific">Branchiostoma floridae</name>
    <name type="common">Florida lancelet</name>
    <name type="synonym">Amphioxus</name>
    <dbReference type="NCBI Taxonomy" id="7739"/>
    <lineage>
        <taxon>Eukaryota</taxon>
        <taxon>Metazoa</taxon>
        <taxon>Chordata</taxon>
        <taxon>Cephalochordata</taxon>
        <taxon>Leptocardii</taxon>
        <taxon>Amphioxiformes</taxon>
        <taxon>Branchiostomatidae</taxon>
        <taxon>Branchiostoma</taxon>
    </lineage>
</organism>
<keyword evidence="2" id="KW-1185">Reference proteome</keyword>
<feature type="region of interest" description="Disordered" evidence="1">
    <location>
        <begin position="72"/>
        <end position="369"/>
    </location>
</feature>
<dbReference type="OrthoDB" id="10106385at2759"/>
<feature type="region of interest" description="Disordered" evidence="1">
    <location>
        <begin position="568"/>
        <end position="593"/>
    </location>
</feature>
<sequence length="593" mass="67080">MENHAHRQSRKCSVCHLPVKGHPGPCGPGKCVYERAETDEEYFARMRNERQLQDRIRKLRKHSRVSEIARSAWTSATTDDSEDTLGPRTEPVAVERTFQPPNSASEYQAAEGDCSYSEPPMVSRHTFASTGARDGEYSESKDPQRCTGKNLKSSKKLVREVDQVLKDFPDLISRSQDEKSGRYKRSAEIPDDCFSDTLSSICSSEEPSSRAHSALPRITRQHKHRRKRSHSRLRKARTHSPHRRKARSYSRSDTSSSRSRDRRSGRYRRSVGIQAQPSDTSSPGNSEENLPRRAHSARPRSFISSQHSRKRSPSQPKKARAHSLHRRKTRGQRGSDTSSSRSRSRGRRKKSGKTGRNRTINDSSSASVKVEWPQERAHFPGYGKRGGVTYDELTMPMFVHGYVKNVIESHRVSHVVEDKFIHLADLMFDAVYQDWVTVRELHASILYGLERGTLSWSDADMFATIRDRHYRTEGSVSRGNSGNMQGAWPQTGGSATFEFPRPRYCGGFQTGSCSLRSGHYSMRWNSPVLHVCSACLVVRSIQEQHASKDCPFRDPVFRLSQEMQARVEFGPSVLSSQSDADSGHKQGDRVTSG</sequence>
<evidence type="ECO:0000256" key="1">
    <source>
        <dbReference type="SAM" id="MobiDB-lite"/>
    </source>
</evidence>
<dbReference type="RefSeq" id="XP_035682918.1">
    <property type="nucleotide sequence ID" value="XM_035827025.1"/>
</dbReference>
<accession>A0A9J7LHL0</accession>
<proteinExistence type="predicted"/>
<feature type="compositionally biased region" description="Basic residues" evidence="1">
    <location>
        <begin position="342"/>
        <end position="356"/>
    </location>
</feature>
<feature type="compositionally biased region" description="Basic and acidic residues" evidence="1">
    <location>
        <begin position="157"/>
        <end position="188"/>
    </location>
</feature>
<feature type="compositionally biased region" description="Polar residues" evidence="1">
    <location>
        <begin position="273"/>
        <end position="288"/>
    </location>
</feature>
<dbReference type="AlphaFoldDB" id="A0A9J7LHL0"/>
<protein>
    <submittedName>
        <fullName evidence="3">Uncharacterized protein LOC118420292</fullName>
    </submittedName>
</protein>
<feature type="compositionally biased region" description="Basic residues" evidence="1">
    <location>
        <begin position="219"/>
        <end position="248"/>
    </location>
</feature>
<reference evidence="3" key="2">
    <citation type="submission" date="2025-08" db="UniProtKB">
        <authorList>
            <consortium name="RefSeq"/>
        </authorList>
    </citation>
    <scope>IDENTIFICATION</scope>
    <source>
        <strain evidence="3">S238N-H82</strain>
        <tissue evidence="3">Testes</tissue>
    </source>
</reference>
<feature type="compositionally biased region" description="Low complexity" evidence="1">
    <location>
        <begin position="332"/>
        <end position="341"/>
    </location>
</feature>
<evidence type="ECO:0000313" key="2">
    <source>
        <dbReference type="Proteomes" id="UP000001554"/>
    </source>
</evidence>